<evidence type="ECO:0000313" key="9">
    <source>
        <dbReference type="Proteomes" id="UP000220702"/>
    </source>
</evidence>
<evidence type="ECO:0000256" key="2">
    <source>
        <dbReference type="ARBA" id="ARBA00022908"/>
    </source>
</evidence>
<keyword evidence="3 5" id="KW-0238">DNA-binding</keyword>
<name>A0A9X6TQP3_BACTU</name>
<protein>
    <submittedName>
        <fullName evidence="8">Site-specific integrase</fullName>
    </submittedName>
</protein>
<gene>
    <name evidence="8" type="ORF">CON71_05325</name>
</gene>
<dbReference type="PANTHER" id="PTHR30349:SF64">
    <property type="entry name" value="PROPHAGE INTEGRASE INTD-RELATED"/>
    <property type="match status" value="1"/>
</dbReference>
<evidence type="ECO:0000313" key="8">
    <source>
        <dbReference type="EMBL" id="PEA90748.1"/>
    </source>
</evidence>
<accession>A0A9X6TQP3</accession>
<evidence type="ECO:0000256" key="3">
    <source>
        <dbReference type="ARBA" id="ARBA00023125"/>
    </source>
</evidence>
<dbReference type="InterPro" id="IPR044068">
    <property type="entry name" value="CB"/>
</dbReference>
<evidence type="ECO:0000256" key="1">
    <source>
        <dbReference type="ARBA" id="ARBA00008857"/>
    </source>
</evidence>
<keyword evidence="2" id="KW-0229">DNA integration</keyword>
<dbReference type="Pfam" id="PF14657">
    <property type="entry name" value="Arm-DNA-bind_4"/>
    <property type="match status" value="1"/>
</dbReference>
<reference evidence="8 9" key="1">
    <citation type="submission" date="2017-09" db="EMBL/GenBank/DDBJ databases">
        <title>Large-scale bioinformatics analysis of Bacillus genomes uncovers conserved roles of natural products in bacterial physiology.</title>
        <authorList>
            <consortium name="Agbiome Team Llc"/>
            <person name="Bleich R.M."/>
            <person name="Grubbs K.J."/>
            <person name="Santa Maria K.C."/>
            <person name="Allen S.E."/>
            <person name="Farag S."/>
            <person name="Shank E.A."/>
            <person name="Bowers A."/>
        </authorList>
    </citation>
    <scope>NUCLEOTIDE SEQUENCE [LARGE SCALE GENOMIC DNA]</scope>
    <source>
        <strain evidence="8 9">AFS089089</strain>
    </source>
</reference>
<dbReference type="Pfam" id="PF14659">
    <property type="entry name" value="Phage_int_SAM_3"/>
    <property type="match status" value="1"/>
</dbReference>
<dbReference type="InterPro" id="IPR004107">
    <property type="entry name" value="Integrase_SAM-like_N"/>
</dbReference>
<dbReference type="EMBL" id="NVNL01000008">
    <property type="protein sequence ID" value="PEA90748.1"/>
    <property type="molecule type" value="Genomic_DNA"/>
</dbReference>
<dbReference type="SUPFAM" id="SSF56349">
    <property type="entry name" value="DNA breaking-rejoining enzymes"/>
    <property type="match status" value="1"/>
</dbReference>
<organism evidence="8 9">
    <name type="scientific">Bacillus thuringiensis</name>
    <dbReference type="NCBI Taxonomy" id="1428"/>
    <lineage>
        <taxon>Bacteria</taxon>
        <taxon>Bacillati</taxon>
        <taxon>Bacillota</taxon>
        <taxon>Bacilli</taxon>
        <taxon>Bacillales</taxon>
        <taxon>Bacillaceae</taxon>
        <taxon>Bacillus</taxon>
        <taxon>Bacillus cereus group</taxon>
    </lineage>
</organism>
<dbReference type="GO" id="GO:0003677">
    <property type="term" value="F:DNA binding"/>
    <property type="evidence" value="ECO:0007669"/>
    <property type="project" value="UniProtKB-UniRule"/>
</dbReference>
<dbReference type="GO" id="GO:0006310">
    <property type="term" value="P:DNA recombination"/>
    <property type="evidence" value="ECO:0007669"/>
    <property type="project" value="UniProtKB-KW"/>
</dbReference>
<dbReference type="InterPro" id="IPR013762">
    <property type="entry name" value="Integrase-like_cat_sf"/>
</dbReference>
<evidence type="ECO:0000256" key="4">
    <source>
        <dbReference type="ARBA" id="ARBA00023172"/>
    </source>
</evidence>
<dbReference type="PANTHER" id="PTHR30349">
    <property type="entry name" value="PHAGE INTEGRASE-RELATED"/>
    <property type="match status" value="1"/>
</dbReference>
<dbReference type="PROSITE" id="PS51900">
    <property type="entry name" value="CB"/>
    <property type="match status" value="1"/>
</dbReference>
<comment type="similarity">
    <text evidence="1">Belongs to the 'phage' integrase family.</text>
</comment>
<keyword evidence="4" id="KW-0233">DNA recombination</keyword>
<dbReference type="InterPro" id="IPR050090">
    <property type="entry name" value="Tyrosine_recombinase_XerCD"/>
</dbReference>
<feature type="domain" description="Core-binding (CB)" evidence="7">
    <location>
        <begin position="59"/>
        <end position="141"/>
    </location>
</feature>
<dbReference type="Proteomes" id="UP000220702">
    <property type="component" value="Unassembled WGS sequence"/>
</dbReference>
<dbReference type="CDD" id="cd01189">
    <property type="entry name" value="INT_ICEBs1_C_like"/>
    <property type="match status" value="1"/>
</dbReference>
<dbReference type="GO" id="GO:0015074">
    <property type="term" value="P:DNA integration"/>
    <property type="evidence" value="ECO:0007669"/>
    <property type="project" value="UniProtKB-KW"/>
</dbReference>
<dbReference type="Pfam" id="PF00589">
    <property type="entry name" value="Phage_integrase"/>
    <property type="match status" value="1"/>
</dbReference>
<dbReference type="InterPro" id="IPR002104">
    <property type="entry name" value="Integrase_catalytic"/>
</dbReference>
<evidence type="ECO:0000259" key="6">
    <source>
        <dbReference type="PROSITE" id="PS51898"/>
    </source>
</evidence>
<dbReference type="InterPro" id="IPR011010">
    <property type="entry name" value="DNA_brk_join_enz"/>
</dbReference>
<dbReference type="Gene3D" id="1.10.443.10">
    <property type="entry name" value="Intergrase catalytic core"/>
    <property type="match status" value="1"/>
</dbReference>
<dbReference type="RefSeq" id="WP_098901743.1">
    <property type="nucleotide sequence ID" value="NZ_NVNL01000008.1"/>
</dbReference>
<dbReference type="Gene3D" id="1.10.150.130">
    <property type="match status" value="1"/>
</dbReference>
<sequence>MASFRKRGEKWEYRVRYKEMGKYRETSKGGFKTKKEAQLAAAKVEEKLVHGGNIHDGKITFNEYLYEWLNVFKKGTVAPRTYMVYEKNIRLHILPVFGELKLKDLTRIKYQNFINSLLEKYSKKTVETINVTMHHALETAINELNILEKNPTTKINLKTQRVITKNTEIKCYDTDELDQFLSYILNEQGGFKYYSLFMFLSRTGLRIGECLALQWDDIDFEERKLHINKTLLSNKRNEGIIFGPPKNRSSKRTLSLDPSTISHLKKMKLEQNKNILKNGKYYKDYNFIFTHEDNSCMLHPSTLKFLQKSCKKGKLKYITLHGFRYTHAVHLLQSGASIKYVSERLGHSSIDMTANVYLHVTKSIEETAVNQYDEFLKSRGQIVGK</sequence>
<evidence type="ECO:0000259" key="7">
    <source>
        <dbReference type="PROSITE" id="PS51900"/>
    </source>
</evidence>
<dbReference type="AlphaFoldDB" id="A0A9X6TQP3"/>
<evidence type="ECO:0000256" key="5">
    <source>
        <dbReference type="PROSITE-ProRule" id="PRU01248"/>
    </source>
</evidence>
<comment type="caution">
    <text evidence="8">The sequence shown here is derived from an EMBL/GenBank/DDBJ whole genome shotgun (WGS) entry which is preliminary data.</text>
</comment>
<dbReference type="InterPro" id="IPR028259">
    <property type="entry name" value="AP2-like_int_N"/>
</dbReference>
<feature type="domain" description="Tyr recombinase" evidence="6">
    <location>
        <begin position="167"/>
        <end position="373"/>
    </location>
</feature>
<proteinExistence type="inferred from homology"/>
<dbReference type="InterPro" id="IPR010998">
    <property type="entry name" value="Integrase_recombinase_N"/>
</dbReference>
<dbReference type="PROSITE" id="PS51898">
    <property type="entry name" value="TYR_RECOMBINASE"/>
    <property type="match status" value="1"/>
</dbReference>